<dbReference type="GeneID" id="94368620"/>
<comment type="caution">
    <text evidence="1">The sequence shown here is derived from an EMBL/GenBank/DDBJ whole genome shotgun (WGS) entry which is preliminary data.</text>
</comment>
<dbReference type="Proteomes" id="UP000615593">
    <property type="component" value="Unassembled WGS sequence"/>
</dbReference>
<evidence type="ECO:0000313" key="2">
    <source>
        <dbReference type="Proteomes" id="UP000615593"/>
    </source>
</evidence>
<accession>A0ABQ3BL80</accession>
<proteinExistence type="predicted"/>
<sequence length="121" mass="14402">MKEVIQDSFTMKLYAHHIELFIKPETHLENSVFFQILHLKISHYDDPVGLIVVREGQNHYYSIDPLIFLKFKTQFETHLKWYALVSPNKSGFQNLVYLKQMTNLKVYSFTNYEDALSLIEE</sequence>
<dbReference type="EMBL" id="BMWY01000002">
    <property type="protein sequence ID" value="GGZ50127.1"/>
    <property type="molecule type" value="Genomic_DNA"/>
</dbReference>
<keyword evidence="2" id="KW-1185">Reference proteome</keyword>
<gene>
    <name evidence="1" type="ORF">GCM10008088_09540</name>
</gene>
<name>A0ABQ3BL80_9FLAO</name>
<dbReference type="RefSeq" id="WP_027883865.1">
    <property type="nucleotide sequence ID" value="NZ_BMWY01000002.1"/>
</dbReference>
<organism evidence="1 2">
    <name type="scientific">Mesonia mobilis</name>
    <dbReference type="NCBI Taxonomy" id="369791"/>
    <lineage>
        <taxon>Bacteria</taxon>
        <taxon>Pseudomonadati</taxon>
        <taxon>Bacteroidota</taxon>
        <taxon>Flavobacteriia</taxon>
        <taxon>Flavobacteriales</taxon>
        <taxon>Flavobacteriaceae</taxon>
        <taxon>Mesonia</taxon>
    </lineage>
</organism>
<protein>
    <submittedName>
        <fullName evidence="1">Uncharacterized protein</fullName>
    </submittedName>
</protein>
<evidence type="ECO:0000313" key="1">
    <source>
        <dbReference type="EMBL" id="GGZ50127.1"/>
    </source>
</evidence>
<reference evidence="2" key="1">
    <citation type="journal article" date="2019" name="Int. J. Syst. Evol. Microbiol.">
        <title>The Global Catalogue of Microorganisms (GCM) 10K type strain sequencing project: providing services to taxonomists for standard genome sequencing and annotation.</title>
        <authorList>
            <consortium name="The Broad Institute Genomics Platform"/>
            <consortium name="The Broad Institute Genome Sequencing Center for Infectious Disease"/>
            <person name="Wu L."/>
            <person name="Ma J."/>
        </authorList>
    </citation>
    <scope>NUCLEOTIDE SEQUENCE [LARGE SCALE GENOMIC DNA]</scope>
    <source>
        <strain evidence="2">KCTC 12708</strain>
    </source>
</reference>